<dbReference type="SUPFAM" id="SSF54862">
    <property type="entry name" value="4Fe-4S ferredoxins"/>
    <property type="match status" value="1"/>
</dbReference>
<keyword evidence="6" id="KW-0411">Iron-sulfur</keyword>
<proteinExistence type="predicted"/>
<feature type="domain" description="4Fe-4S ferredoxin-type" evidence="8">
    <location>
        <begin position="203"/>
        <end position="232"/>
    </location>
</feature>
<name>A0ABV1HSI9_9FIRM</name>
<keyword evidence="5" id="KW-0408">Iron</keyword>
<accession>A0ABV1HSI9</accession>
<evidence type="ECO:0000313" key="10">
    <source>
        <dbReference type="Proteomes" id="UP001478133"/>
    </source>
</evidence>
<keyword evidence="7" id="KW-1133">Transmembrane helix</keyword>
<organism evidence="9 10">
    <name type="scientific">Ruminococcoides intestinihominis</name>
    <dbReference type="NCBI Taxonomy" id="3133161"/>
    <lineage>
        <taxon>Bacteria</taxon>
        <taxon>Bacillati</taxon>
        <taxon>Bacillota</taxon>
        <taxon>Clostridia</taxon>
        <taxon>Eubacteriales</taxon>
        <taxon>Oscillospiraceae</taxon>
        <taxon>Ruminococcoides</taxon>
    </lineage>
</organism>
<keyword evidence="4" id="KW-0249">Electron transport</keyword>
<keyword evidence="1" id="KW-0813">Transport</keyword>
<gene>
    <name evidence="9" type="ORF">ABFO16_00915</name>
</gene>
<feature type="transmembrane region" description="Helical" evidence="7">
    <location>
        <begin position="119"/>
        <end position="139"/>
    </location>
</feature>
<dbReference type="Proteomes" id="UP001478133">
    <property type="component" value="Unassembled WGS sequence"/>
</dbReference>
<feature type="transmembrane region" description="Helical" evidence="7">
    <location>
        <begin position="48"/>
        <end position="71"/>
    </location>
</feature>
<dbReference type="InterPro" id="IPR051684">
    <property type="entry name" value="Electron_Trans/Redox"/>
</dbReference>
<dbReference type="PROSITE" id="PS00198">
    <property type="entry name" value="4FE4S_FER_1"/>
    <property type="match status" value="1"/>
</dbReference>
<dbReference type="Pfam" id="PF12801">
    <property type="entry name" value="Fer4_5"/>
    <property type="match status" value="2"/>
</dbReference>
<comment type="caution">
    <text evidence="9">The sequence shown here is derived from an EMBL/GenBank/DDBJ whole genome shotgun (WGS) entry which is preliminary data.</text>
</comment>
<feature type="domain" description="4Fe-4S ferredoxin-type" evidence="8">
    <location>
        <begin position="233"/>
        <end position="261"/>
    </location>
</feature>
<feature type="transmembrane region" description="Helical" evidence="7">
    <location>
        <begin position="20"/>
        <end position="41"/>
    </location>
</feature>
<evidence type="ECO:0000256" key="3">
    <source>
        <dbReference type="ARBA" id="ARBA00022723"/>
    </source>
</evidence>
<evidence type="ECO:0000256" key="5">
    <source>
        <dbReference type="ARBA" id="ARBA00023004"/>
    </source>
</evidence>
<evidence type="ECO:0000259" key="8">
    <source>
        <dbReference type="PROSITE" id="PS51379"/>
    </source>
</evidence>
<keyword evidence="7" id="KW-0812">Transmembrane</keyword>
<evidence type="ECO:0000256" key="7">
    <source>
        <dbReference type="SAM" id="Phobius"/>
    </source>
</evidence>
<dbReference type="RefSeq" id="WP_367286201.1">
    <property type="nucleotide sequence ID" value="NZ_JBBMEY010000001.1"/>
</dbReference>
<dbReference type="PANTHER" id="PTHR30176:SF3">
    <property type="entry name" value="FERREDOXIN-TYPE PROTEIN NAPH"/>
    <property type="match status" value="1"/>
</dbReference>
<keyword evidence="7" id="KW-0472">Membrane</keyword>
<evidence type="ECO:0000256" key="1">
    <source>
        <dbReference type="ARBA" id="ARBA00022448"/>
    </source>
</evidence>
<dbReference type="InterPro" id="IPR017900">
    <property type="entry name" value="4Fe4S_Fe_S_CS"/>
</dbReference>
<dbReference type="EMBL" id="JBBMFI010000001">
    <property type="protein sequence ID" value="MEQ2564797.1"/>
    <property type="molecule type" value="Genomic_DNA"/>
</dbReference>
<feature type="transmembrane region" description="Helical" evidence="7">
    <location>
        <begin position="159"/>
        <end position="179"/>
    </location>
</feature>
<evidence type="ECO:0000256" key="4">
    <source>
        <dbReference type="ARBA" id="ARBA00022982"/>
    </source>
</evidence>
<dbReference type="InterPro" id="IPR017896">
    <property type="entry name" value="4Fe4S_Fe-S-bd"/>
</dbReference>
<keyword evidence="10" id="KW-1185">Reference proteome</keyword>
<keyword evidence="3" id="KW-0479">Metal-binding</keyword>
<protein>
    <submittedName>
        <fullName evidence="9">4Fe-4S binding protein</fullName>
    </submittedName>
</protein>
<evidence type="ECO:0000256" key="2">
    <source>
        <dbReference type="ARBA" id="ARBA00022485"/>
    </source>
</evidence>
<evidence type="ECO:0000256" key="6">
    <source>
        <dbReference type="ARBA" id="ARBA00023014"/>
    </source>
</evidence>
<reference evidence="9 10" key="1">
    <citation type="submission" date="2024-03" db="EMBL/GenBank/DDBJ databases">
        <title>Human intestinal bacterial collection.</title>
        <authorList>
            <person name="Pauvert C."/>
            <person name="Hitch T.C.A."/>
            <person name="Clavel T."/>
        </authorList>
    </citation>
    <scope>NUCLEOTIDE SEQUENCE [LARGE SCALE GENOMIC DNA]</scope>
    <source>
        <strain evidence="9 10">CLA-AP-H18</strain>
    </source>
</reference>
<dbReference type="PROSITE" id="PS51379">
    <property type="entry name" value="4FE4S_FER_2"/>
    <property type="match status" value="2"/>
</dbReference>
<dbReference type="PANTHER" id="PTHR30176">
    <property type="entry name" value="FERREDOXIN-TYPE PROTEIN NAPH"/>
    <property type="match status" value="1"/>
</dbReference>
<feature type="transmembrane region" description="Helical" evidence="7">
    <location>
        <begin position="267"/>
        <end position="285"/>
    </location>
</feature>
<sequence length="286" mass="32338">MKSIKLTPKKKKQLNMYVRLAIQILFFLLFPSTFTSVFNGVKYIFTQIGLGSSVALNSFLAVLIALCVYTIVFGRFFCGYACAFGTMGDLLHKLYLFICKKMKKKPFKLNDKLSKVLSYLKYVVLLFIVIMYFLAYSSYLQGKSPWDVFSMIVSFNFRFDGYTFGIIALAVIMVGMFFIKRFFCRFLCPMGAVFSLLPSLPFTAVTRKRENCIKGCKACKNICPANIDIPERGKGNVSGECFQCGECISVCPKQNTGVSGKVRGNEIWYVLLRAVILLVVLYFIGV</sequence>
<keyword evidence="2" id="KW-0004">4Fe-4S</keyword>
<evidence type="ECO:0000313" key="9">
    <source>
        <dbReference type="EMBL" id="MEQ2564797.1"/>
    </source>
</evidence>
<feature type="transmembrane region" description="Helical" evidence="7">
    <location>
        <begin position="77"/>
        <end position="98"/>
    </location>
</feature>